<dbReference type="EMBL" id="CM017625">
    <property type="protein sequence ID" value="TYH80531.1"/>
    <property type="molecule type" value="Genomic_DNA"/>
</dbReference>
<dbReference type="AlphaFoldDB" id="A0A5D2LM36"/>
<proteinExistence type="predicted"/>
<gene>
    <name evidence="1" type="ORF">ES332_D03G139000v1</name>
</gene>
<evidence type="ECO:0000313" key="1">
    <source>
        <dbReference type="EMBL" id="TYH80531.1"/>
    </source>
</evidence>
<name>A0A5D2LM36_GOSTO</name>
<protein>
    <submittedName>
        <fullName evidence="1">Uncharacterized protein</fullName>
    </submittedName>
</protein>
<sequence>MLFCSSNSRKKLFHLLPNSSRQNPLPFNFDLDKTKQTMPTARLCWYGHRAKLPDVGETMWAVAMHSCVKTIAAYFQRFLLFIFLCFRLVG</sequence>
<organism evidence="1 2">
    <name type="scientific">Gossypium tomentosum</name>
    <name type="common">Hawaiian cotton</name>
    <name type="synonym">Gossypium sandvicense</name>
    <dbReference type="NCBI Taxonomy" id="34277"/>
    <lineage>
        <taxon>Eukaryota</taxon>
        <taxon>Viridiplantae</taxon>
        <taxon>Streptophyta</taxon>
        <taxon>Embryophyta</taxon>
        <taxon>Tracheophyta</taxon>
        <taxon>Spermatophyta</taxon>
        <taxon>Magnoliopsida</taxon>
        <taxon>eudicotyledons</taxon>
        <taxon>Gunneridae</taxon>
        <taxon>Pentapetalae</taxon>
        <taxon>rosids</taxon>
        <taxon>malvids</taxon>
        <taxon>Malvales</taxon>
        <taxon>Malvaceae</taxon>
        <taxon>Malvoideae</taxon>
        <taxon>Gossypium</taxon>
    </lineage>
</organism>
<dbReference type="Proteomes" id="UP000322667">
    <property type="component" value="Chromosome D03"/>
</dbReference>
<reference evidence="1 2" key="1">
    <citation type="submission" date="2019-07" db="EMBL/GenBank/DDBJ databases">
        <title>WGS assembly of Gossypium tomentosum.</title>
        <authorList>
            <person name="Chen Z.J."/>
            <person name="Sreedasyam A."/>
            <person name="Ando A."/>
            <person name="Song Q."/>
            <person name="De L."/>
            <person name="Hulse-Kemp A."/>
            <person name="Ding M."/>
            <person name="Ye W."/>
            <person name="Kirkbride R."/>
            <person name="Jenkins J."/>
            <person name="Plott C."/>
            <person name="Lovell J."/>
            <person name="Lin Y.-M."/>
            <person name="Vaughn R."/>
            <person name="Liu B."/>
            <person name="Li W."/>
            <person name="Simpson S."/>
            <person name="Scheffler B."/>
            <person name="Saski C."/>
            <person name="Grover C."/>
            <person name="Hu G."/>
            <person name="Conover J."/>
            <person name="Carlson J."/>
            <person name="Shu S."/>
            <person name="Boston L."/>
            <person name="Williams M."/>
            <person name="Peterson D."/>
            <person name="Mcgee K."/>
            <person name="Jones D."/>
            <person name="Wendel J."/>
            <person name="Stelly D."/>
            <person name="Grimwood J."/>
            <person name="Schmutz J."/>
        </authorList>
    </citation>
    <scope>NUCLEOTIDE SEQUENCE [LARGE SCALE GENOMIC DNA]</scope>
    <source>
        <strain evidence="1">7179.01</strain>
    </source>
</reference>
<accession>A0A5D2LM36</accession>
<evidence type="ECO:0000313" key="2">
    <source>
        <dbReference type="Proteomes" id="UP000322667"/>
    </source>
</evidence>
<keyword evidence="2" id="KW-1185">Reference proteome</keyword>